<keyword evidence="3" id="KW-1185">Reference proteome</keyword>
<dbReference type="OrthoDB" id="5427350at2759"/>
<gene>
    <name evidence="2" type="ORF">Moror_5384</name>
</gene>
<protein>
    <recommendedName>
        <fullName evidence="4">ASST-domain-containing protein</fullName>
    </recommendedName>
</protein>
<dbReference type="STRING" id="1381753.V2XVD7"/>
<dbReference type="PANTHER" id="PTHR35340">
    <property type="entry name" value="PQQ ENZYME REPEAT PROTEIN-RELATED"/>
    <property type="match status" value="1"/>
</dbReference>
<organism evidence="2 3">
    <name type="scientific">Moniliophthora roreri (strain MCA 2997)</name>
    <name type="common">Cocoa frosty pod rot fungus</name>
    <name type="synonym">Crinipellis roreri</name>
    <dbReference type="NCBI Taxonomy" id="1381753"/>
    <lineage>
        <taxon>Eukaryota</taxon>
        <taxon>Fungi</taxon>
        <taxon>Dikarya</taxon>
        <taxon>Basidiomycota</taxon>
        <taxon>Agaricomycotina</taxon>
        <taxon>Agaricomycetes</taxon>
        <taxon>Agaricomycetidae</taxon>
        <taxon>Agaricales</taxon>
        <taxon>Marasmiineae</taxon>
        <taxon>Marasmiaceae</taxon>
        <taxon>Moniliophthora</taxon>
    </lineage>
</organism>
<dbReference type="AlphaFoldDB" id="V2XVD7"/>
<dbReference type="Proteomes" id="UP000017559">
    <property type="component" value="Unassembled WGS sequence"/>
</dbReference>
<evidence type="ECO:0000313" key="3">
    <source>
        <dbReference type="Proteomes" id="UP000017559"/>
    </source>
</evidence>
<proteinExistence type="predicted"/>
<accession>V2XVD7</accession>
<feature type="chain" id="PRO_5004714189" description="ASST-domain-containing protein" evidence="1">
    <location>
        <begin position="24"/>
        <end position="539"/>
    </location>
</feature>
<comment type="caution">
    <text evidence="2">The sequence shown here is derived from an EMBL/GenBank/DDBJ whole genome shotgun (WGS) entry which is preliminary data.</text>
</comment>
<dbReference type="PANTHER" id="PTHR35340:SF5">
    <property type="entry name" value="ASST-DOMAIN-CONTAINING PROTEIN"/>
    <property type="match status" value="1"/>
</dbReference>
<dbReference type="KEGG" id="mrr:Moror_5384"/>
<dbReference type="HOGENOM" id="CLU_018249_2_0_1"/>
<sequence>MMLLRSWKRSLALSLLFNSFVNADSVLFESNEYLSGTLGAAPFQSYFSSDYTPPAWNIVVPRNRTRRVTPGYLFVAPRGTAIVQFGAVIYADDGTMIWNGNEYGEAMAFQVVTYMGQPHISLWQGNWTGEGIGSGFHILLNQHYEVVANYTTDLEGELGHTYADFHETGITTNNTGLLAAYETKSRDLSPYNGPSSGWIRNSVIQELNITSGKALFTWSSLDHVDPGDCYFPVASYGTETTNAWDYFHVNSIEKDDFGNYLISSRHCSALYYLDGTNGNIIWRLGGHDSSFTMGTGTEFSFQHDARWISLNDTAGRLSLFDNAGMYGVYNEESARGLVIDLDFSAMAANLVQDYIPYIHVVSESQGSVQLQPNGDVLIGWGSMPWLAEYSSTGDLVWCTQFGATTDVSGYRTLRYNWTGYPTTTPSIQLVGGGASALLSIYASWNGATEINKWELLGASDESGSGAMSLYNRTRTGYETTITVSTKNNAYSHFAMRAIDRNNQPLGRSNFVSGAATYSLRASASALAVLLVMVLQWEAR</sequence>
<evidence type="ECO:0000256" key="1">
    <source>
        <dbReference type="SAM" id="SignalP"/>
    </source>
</evidence>
<dbReference type="InterPro" id="IPR039535">
    <property type="entry name" value="ASST-like"/>
</dbReference>
<dbReference type="Pfam" id="PF14269">
    <property type="entry name" value="Arylsulfotran_2"/>
    <property type="match status" value="1"/>
</dbReference>
<dbReference type="EMBL" id="AWSO01001559">
    <property type="protein sequence ID" value="ESK83369.1"/>
    <property type="molecule type" value="Genomic_DNA"/>
</dbReference>
<name>V2XVD7_MONRO</name>
<dbReference type="InterPro" id="IPR053143">
    <property type="entry name" value="Arylsulfate_ST"/>
</dbReference>
<reference evidence="2 3" key="1">
    <citation type="journal article" date="2014" name="BMC Genomics">
        <title>Genome and secretome analysis of the hemibiotrophic fungal pathogen, Moniliophthora roreri, which causes frosty pod rot disease of cacao: mechanisms of the biotrophic and necrotrophic phases.</title>
        <authorList>
            <person name="Meinhardt L.W."/>
            <person name="Costa G.G.L."/>
            <person name="Thomazella D.P.T."/>
            <person name="Teixeira P.J.P.L."/>
            <person name="Carazzolle M.F."/>
            <person name="Schuster S.C."/>
            <person name="Carlson J.E."/>
            <person name="Guiltinan M.J."/>
            <person name="Mieczkowski P."/>
            <person name="Farmer A."/>
            <person name="Ramaraj T."/>
            <person name="Crozier J."/>
            <person name="Davis R.E."/>
            <person name="Shao J."/>
            <person name="Melnick R.L."/>
            <person name="Pereira G.A.G."/>
            <person name="Bailey B.A."/>
        </authorList>
    </citation>
    <scope>NUCLEOTIDE SEQUENCE [LARGE SCALE GENOMIC DNA]</scope>
    <source>
        <strain evidence="2 3">MCA 2997</strain>
    </source>
</reference>
<evidence type="ECO:0008006" key="4">
    <source>
        <dbReference type="Google" id="ProtNLM"/>
    </source>
</evidence>
<feature type="signal peptide" evidence="1">
    <location>
        <begin position="1"/>
        <end position="23"/>
    </location>
</feature>
<keyword evidence="1" id="KW-0732">Signal</keyword>
<evidence type="ECO:0000313" key="2">
    <source>
        <dbReference type="EMBL" id="ESK83369.1"/>
    </source>
</evidence>